<protein>
    <submittedName>
        <fullName evidence="3">Uncharacterized protein</fullName>
    </submittedName>
</protein>
<name>A0A2M9ZR47_9LEPT</name>
<evidence type="ECO:0000256" key="1">
    <source>
        <dbReference type="SAM" id="Phobius"/>
    </source>
</evidence>
<dbReference type="Proteomes" id="UP000231962">
    <property type="component" value="Unassembled WGS sequence"/>
</dbReference>
<dbReference type="Proteomes" id="UP000231990">
    <property type="component" value="Unassembled WGS sequence"/>
</dbReference>
<evidence type="ECO:0000313" key="5">
    <source>
        <dbReference type="Proteomes" id="UP000231990"/>
    </source>
</evidence>
<proteinExistence type="predicted"/>
<dbReference type="EMBL" id="NPDY01000024">
    <property type="protein sequence ID" value="PJZ68365.1"/>
    <property type="molecule type" value="Genomic_DNA"/>
</dbReference>
<evidence type="ECO:0000313" key="3">
    <source>
        <dbReference type="EMBL" id="PJZ74439.1"/>
    </source>
</evidence>
<accession>A0A2M9ZR47</accession>
<organism evidence="3 5">
    <name type="scientific">Leptospira perolatii</name>
    <dbReference type="NCBI Taxonomy" id="2023191"/>
    <lineage>
        <taxon>Bacteria</taxon>
        <taxon>Pseudomonadati</taxon>
        <taxon>Spirochaetota</taxon>
        <taxon>Spirochaetia</taxon>
        <taxon>Leptospirales</taxon>
        <taxon>Leptospiraceae</taxon>
        <taxon>Leptospira</taxon>
    </lineage>
</organism>
<keyword evidence="1" id="KW-1133">Transmembrane helix</keyword>
<dbReference type="RefSeq" id="WP_100715160.1">
    <property type="nucleotide sequence ID" value="NZ_NPDY01000024.1"/>
</dbReference>
<reference evidence="4 5" key="1">
    <citation type="submission" date="2017-07" db="EMBL/GenBank/DDBJ databases">
        <title>Leptospira spp. isolated from tropical soils.</title>
        <authorList>
            <person name="Thibeaux R."/>
            <person name="Iraola G."/>
            <person name="Ferres I."/>
            <person name="Bierque E."/>
            <person name="Girault D."/>
            <person name="Soupe-Gilbert M.-E."/>
            <person name="Picardeau M."/>
            <person name="Goarant C."/>
        </authorList>
    </citation>
    <scope>NUCLEOTIDE SEQUENCE [LARGE SCALE GENOMIC DNA]</scope>
    <source>
        <strain evidence="3 5">FH1-B-B1</strain>
        <strain evidence="2 4">FH1-B-C1</strain>
    </source>
</reference>
<comment type="caution">
    <text evidence="3">The sequence shown here is derived from an EMBL/GenBank/DDBJ whole genome shotgun (WGS) entry which is preliminary data.</text>
</comment>
<evidence type="ECO:0000313" key="2">
    <source>
        <dbReference type="EMBL" id="PJZ68365.1"/>
    </source>
</evidence>
<dbReference type="EMBL" id="NPDZ01000002">
    <property type="protein sequence ID" value="PJZ74439.1"/>
    <property type="molecule type" value="Genomic_DNA"/>
</dbReference>
<feature type="transmembrane region" description="Helical" evidence="1">
    <location>
        <begin position="20"/>
        <end position="42"/>
    </location>
</feature>
<evidence type="ECO:0000313" key="4">
    <source>
        <dbReference type="Proteomes" id="UP000231962"/>
    </source>
</evidence>
<dbReference type="AlphaFoldDB" id="A0A2M9ZR47"/>
<sequence length="213" mass="23471">MSANPGSLSVQEFLQKARLVSYGFLSLLLLGLLLFFCAPFLLTSNAEAKKSDAIVLEAIETARKDKCKQAATLWKKGLAPNIVVLYSPSTPESDLGISEDLTESLQSFLKEQGVDETKILVYTIASGSQDFPKTLLKVALDRQWKTFTLVGKQYDSATLLRLYRSVLEPAGIYLAVSKVPEQNSASDWFLKPKGLESILGRLAKHLYLILIGN</sequence>
<gene>
    <name evidence="2" type="ORF">CH360_16440</name>
    <name evidence="3" type="ORF">CH373_05965</name>
</gene>
<keyword evidence="4" id="KW-1185">Reference proteome</keyword>
<keyword evidence="1" id="KW-0812">Transmembrane</keyword>
<dbReference type="OrthoDB" id="341992at2"/>
<keyword evidence="1" id="KW-0472">Membrane</keyword>